<sequence>MFIAIIGTRYAGKTSVEDYLVSSKGFTPLRLIRSAGDSIKDSESEVLDSRCSSSGSTTTLSTVSEFSPAQAAAKHLSFLSMSPLPSPAPTSVRMSNQPLCFSSPEELLRFVTRNWQDHFVTADLRTRDLVESFVKRPFFLLLSVDAPLYERFQRSQNLQFSTLEEFVLEDDRAVFGNEPLANSKTSLQSMSDLVNIQITNSYPSVSDLRLYLDRLDLLDSEHLRPGWDAYFMTLASLASRRSNCMKRRVGAVLVRENRVLATGYNGTPRGLLNCNEGGCYHCNGTSIPTGSFECVCLHAEENALLEAGRERIGENAVLYCNTCPCLKCTVKIIQTGVKAVVYNLTYKVDDASAALFKQAGVQLRRYDPNNKFRLPPVDDQVEALSFLIPGTGHSHS</sequence>
<dbReference type="GO" id="GO:0005737">
    <property type="term" value="C:cytoplasm"/>
    <property type="evidence" value="ECO:0007669"/>
    <property type="project" value="TreeGrafter"/>
</dbReference>
<dbReference type="GO" id="GO:0004132">
    <property type="term" value="F:dCMP deaminase activity"/>
    <property type="evidence" value="ECO:0007669"/>
    <property type="project" value="UniProtKB-EC"/>
</dbReference>
<dbReference type="FunFam" id="3.40.140.10:FF:000035">
    <property type="entry name" value="dCMP deaminase"/>
    <property type="match status" value="1"/>
</dbReference>
<dbReference type="InterPro" id="IPR035105">
    <property type="entry name" value="Deoxycytidylate_deaminase_dom"/>
</dbReference>
<dbReference type="Gene3D" id="3.40.140.10">
    <property type="entry name" value="Cytidine Deaminase, domain 2"/>
    <property type="match status" value="1"/>
</dbReference>
<evidence type="ECO:0000256" key="4">
    <source>
        <dbReference type="ARBA" id="ARBA00022727"/>
    </source>
</evidence>
<name>A0A5C3LWQ2_9AGAR</name>
<evidence type="ECO:0000256" key="2">
    <source>
        <dbReference type="ARBA" id="ARBA00006576"/>
    </source>
</evidence>
<dbReference type="InterPro" id="IPR016193">
    <property type="entry name" value="Cytidine_deaminase-like"/>
</dbReference>
<keyword evidence="5" id="KW-0378">Hydrolase</keyword>
<dbReference type="CDD" id="cd01286">
    <property type="entry name" value="deoxycytidylate_deaminase"/>
    <property type="match status" value="1"/>
</dbReference>
<dbReference type="AlphaFoldDB" id="A0A5C3LWQ2"/>
<protein>
    <recommendedName>
        <fullName evidence="9">Deoxycytidylate deaminase</fullName>
        <ecNumber evidence="7">3.5.4.12</ecNumber>
    </recommendedName>
    <alternativeName>
        <fullName evidence="8">dCMP deaminase</fullName>
    </alternativeName>
</protein>
<dbReference type="STRING" id="68775.A0A5C3LWQ2"/>
<reference evidence="11 12" key="1">
    <citation type="journal article" date="2019" name="Nat. Ecol. Evol.">
        <title>Megaphylogeny resolves global patterns of mushroom evolution.</title>
        <authorList>
            <person name="Varga T."/>
            <person name="Krizsan K."/>
            <person name="Foldi C."/>
            <person name="Dima B."/>
            <person name="Sanchez-Garcia M."/>
            <person name="Sanchez-Ramirez S."/>
            <person name="Szollosi G.J."/>
            <person name="Szarkandi J.G."/>
            <person name="Papp V."/>
            <person name="Albert L."/>
            <person name="Andreopoulos W."/>
            <person name="Angelini C."/>
            <person name="Antonin V."/>
            <person name="Barry K.W."/>
            <person name="Bougher N.L."/>
            <person name="Buchanan P."/>
            <person name="Buyck B."/>
            <person name="Bense V."/>
            <person name="Catcheside P."/>
            <person name="Chovatia M."/>
            <person name="Cooper J."/>
            <person name="Damon W."/>
            <person name="Desjardin D."/>
            <person name="Finy P."/>
            <person name="Geml J."/>
            <person name="Haridas S."/>
            <person name="Hughes K."/>
            <person name="Justo A."/>
            <person name="Karasinski D."/>
            <person name="Kautmanova I."/>
            <person name="Kiss B."/>
            <person name="Kocsube S."/>
            <person name="Kotiranta H."/>
            <person name="LaButti K.M."/>
            <person name="Lechner B.E."/>
            <person name="Liimatainen K."/>
            <person name="Lipzen A."/>
            <person name="Lukacs Z."/>
            <person name="Mihaltcheva S."/>
            <person name="Morgado L.N."/>
            <person name="Niskanen T."/>
            <person name="Noordeloos M.E."/>
            <person name="Ohm R.A."/>
            <person name="Ortiz-Santana B."/>
            <person name="Ovrebo C."/>
            <person name="Racz N."/>
            <person name="Riley R."/>
            <person name="Savchenko A."/>
            <person name="Shiryaev A."/>
            <person name="Soop K."/>
            <person name="Spirin V."/>
            <person name="Szebenyi C."/>
            <person name="Tomsovsky M."/>
            <person name="Tulloss R.E."/>
            <person name="Uehling J."/>
            <person name="Grigoriev I.V."/>
            <person name="Vagvolgyi C."/>
            <person name="Papp T."/>
            <person name="Martin F.M."/>
            <person name="Miettinen O."/>
            <person name="Hibbett D.S."/>
            <person name="Nagy L.G."/>
        </authorList>
    </citation>
    <scope>NUCLEOTIDE SEQUENCE [LARGE SCALE GENOMIC DNA]</scope>
    <source>
        <strain evidence="11 12">CBS 166.37</strain>
    </source>
</reference>
<dbReference type="PROSITE" id="PS00903">
    <property type="entry name" value="CYT_DCMP_DEAMINASES_1"/>
    <property type="match status" value="1"/>
</dbReference>
<dbReference type="Pfam" id="PF00383">
    <property type="entry name" value="dCMP_cyt_deam_1"/>
    <property type="match status" value="1"/>
</dbReference>
<accession>A0A5C3LWQ2</accession>
<dbReference type="PROSITE" id="PS51747">
    <property type="entry name" value="CYT_DCMP_DEAMINASES_2"/>
    <property type="match status" value="1"/>
</dbReference>
<dbReference type="EC" id="3.5.4.12" evidence="7"/>
<evidence type="ECO:0000256" key="6">
    <source>
        <dbReference type="ARBA" id="ARBA00022833"/>
    </source>
</evidence>
<dbReference type="OrthoDB" id="6710946at2759"/>
<dbReference type="GO" id="GO:0009165">
    <property type="term" value="P:nucleotide biosynthetic process"/>
    <property type="evidence" value="ECO:0007669"/>
    <property type="project" value="UniProtKB-KW"/>
</dbReference>
<dbReference type="EMBL" id="ML213611">
    <property type="protein sequence ID" value="TFK36977.1"/>
    <property type="molecule type" value="Genomic_DNA"/>
</dbReference>
<dbReference type="InterPro" id="IPR015517">
    <property type="entry name" value="dCMP_deaminase-rel"/>
</dbReference>
<evidence type="ECO:0000256" key="5">
    <source>
        <dbReference type="ARBA" id="ARBA00022801"/>
    </source>
</evidence>
<dbReference type="Proteomes" id="UP000308652">
    <property type="component" value="Unassembled WGS sequence"/>
</dbReference>
<keyword evidence="3" id="KW-0479">Metal-binding</keyword>
<comment type="similarity">
    <text evidence="2">Belongs to the cytidine and deoxycytidylate deaminase family.</text>
</comment>
<keyword evidence="4" id="KW-0545">Nucleotide biosynthesis</keyword>
<dbReference type="InterPro" id="IPR016192">
    <property type="entry name" value="APOBEC/CMP_deaminase_Zn-bd"/>
</dbReference>
<gene>
    <name evidence="11" type="ORF">BDQ12DRAFT_686183</name>
</gene>
<evidence type="ECO:0000256" key="9">
    <source>
        <dbReference type="ARBA" id="ARBA00071582"/>
    </source>
</evidence>
<evidence type="ECO:0000256" key="7">
    <source>
        <dbReference type="ARBA" id="ARBA00038938"/>
    </source>
</evidence>
<evidence type="ECO:0000313" key="11">
    <source>
        <dbReference type="EMBL" id="TFK36977.1"/>
    </source>
</evidence>
<evidence type="ECO:0000256" key="3">
    <source>
        <dbReference type="ARBA" id="ARBA00022723"/>
    </source>
</evidence>
<evidence type="ECO:0000259" key="10">
    <source>
        <dbReference type="PROSITE" id="PS51747"/>
    </source>
</evidence>
<feature type="domain" description="CMP/dCMP-type deaminase" evidence="10">
    <location>
        <begin position="226"/>
        <end position="355"/>
    </location>
</feature>
<organism evidence="11 12">
    <name type="scientific">Crucibulum laeve</name>
    <dbReference type="NCBI Taxonomy" id="68775"/>
    <lineage>
        <taxon>Eukaryota</taxon>
        <taxon>Fungi</taxon>
        <taxon>Dikarya</taxon>
        <taxon>Basidiomycota</taxon>
        <taxon>Agaricomycotina</taxon>
        <taxon>Agaricomycetes</taxon>
        <taxon>Agaricomycetidae</taxon>
        <taxon>Agaricales</taxon>
        <taxon>Agaricineae</taxon>
        <taxon>Nidulariaceae</taxon>
        <taxon>Crucibulum</taxon>
    </lineage>
</organism>
<keyword evidence="6" id="KW-0862">Zinc</keyword>
<dbReference type="PANTHER" id="PTHR11086">
    <property type="entry name" value="DEOXYCYTIDYLATE DEAMINASE-RELATED"/>
    <property type="match status" value="1"/>
</dbReference>
<keyword evidence="12" id="KW-1185">Reference proteome</keyword>
<dbReference type="InterPro" id="IPR002125">
    <property type="entry name" value="CMP_dCMP_dom"/>
</dbReference>
<dbReference type="SUPFAM" id="SSF53927">
    <property type="entry name" value="Cytidine deaminase-like"/>
    <property type="match status" value="1"/>
</dbReference>
<dbReference type="GO" id="GO:0008270">
    <property type="term" value="F:zinc ion binding"/>
    <property type="evidence" value="ECO:0007669"/>
    <property type="project" value="InterPro"/>
</dbReference>
<comment type="cofactor">
    <cofactor evidence="1">
        <name>Zn(2+)</name>
        <dbReference type="ChEBI" id="CHEBI:29105"/>
    </cofactor>
</comment>
<evidence type="ECO:0000313" key="12">
    <source>
        <dbReference type="Proteomes" id="UP000308652"/>
    </source>
</evidence>
<evidence type="ECO:0000256" key="8">
    <source>
        <dbReference type="ARBA" id="ARBA00041763"/>
    </source>
</evidence>
<evidence type="ECO:0000256" key="1">
    <source>
        <dbReference type="ARBA" id="ARBA00001947"/>
    </source>
</evidence>
<proteinExistence type="inferred from homology"/>
<dbReference type="PANTHER" id="PTHR11086:SF18">
    <property type="entry name" value="DEOXYCYTIDYLATE DEAMINASE"/>
    <property type="match status" value="1"/>
</dbReference>